<dbReference type="EMBL" id="JACGCM010001886">
    <property type="protein sequence ID" value="KAF6147614.1"/>
    <property type="molecule type" value="Genomic_DNA"/>
</dbReference>
<dbReference type="Proteomes" id="UP000541444">
    <property type="component" value="Unassembled WGS sequence"/>
</dbReference>
<keyword evidence="3" id="KW-1185">Reference proteome</keyword>
<feature type="region of interest" description="Disordered" evidence="1">
    <location>
        <begin position="285"/>
        <end position="307"/>
    </location>
</feature>
<evidence type="ECO:0000256" key="1">
    <source>
        <dbReference type="SAM" id="MobiDB-lite"/>
    </source>
</evidence>
<gene>
    <name evidence="2" type="ORF">GIB67_031605</name>
</gene>
<evidence type="ECO:0000313" key="3">
    <source>
        <dbReference type="Proteomes" id="UP000541444"/>
    </source>
</evidence>
<accession>A0A7J7LYH6</accession>
<proteinExistence type="predicted"/>
<dbReference type="OrthoDB" id="1904025at2759"/>
<sequence>MVYTYTPTYYSSLHDTITSLCKTIIPFSSLKKRRLPGVVAERKLSKLQTENLKWQQESFHKILNMMGLYKEGMILETEVFAFRSSLLDKLIASPADQEQPIIIRDKLLFLQELFYAKCISEEEYHCSKRPLLQRLAVQGAEIEARDVVLARQPTESLEEEWSAIDIKDEEGGLNKENLNSNNKSKHNTPMKRIKGAASMISFVTPHKSDKNKGKKGTMYPAPATKECGSFKENPFWDIPSEAKESETCSIFMSGSSEVEPVKAEKERGSTEKVKKKAFRTLFQREQKEGNGGNHNVPETEEKVSKSAKKQWGFDGLKKWKCSNPEDETASLPLGGERSDDQVCSNPCRLVRSPIGEGPDTKLIKKKIHSDGSASDFFIDKVKTINPFKNDQIEAISTRLPVDKADLKKFFPKSWCDRYGDIVLDVVKKEFKDHVGEMDTSRHDRNSQDWVAFDDYNSENYHPNLFVNNHDQTSYYNKIEGEKLT</sequence>
<name>A0A7J7LYH6_9MAGN</name>
<comment type="caution">
    <text evidence="2">The sequence shown here is derived from an EMBL/GenBank/DDBJ whole genome shotgun (WGS) entry which is preliminary data.</text>
</comment>
<dbReference type="AlphaFoldDB" id="A0A7J7LYH6"/>
<evidence type="ECO:0000313" key="2">
    <source>
        <dbReference type="EMBL" id="KAF6147614.1"/>
    </source>
</evidence>
<dbReference type="PANTHER" id="PTHR37392:SF1">
    <property type="entry name" value="OS09G0556800 PROTEIN"/>
    <property type="match status" value="1"/>
</dbReference>
<organism evidence="2 3">
    <name type="scientific">Kingdonia uniflora</name>
    <dbReference type="NCBI Taxonomy" id="39325"/>
    <lineage>
        <taxon>Eukaryota</taxon>
        <taxon>Viridiplantae</taxon>
        <taxon>Streptophyta</taxon>
        <taxon>Embryophyta</taxon>
        <taxon>Tracheophyta</taxon>
        <taxon>Spermatophyta</taxon>
        <taxon>Magnoliopsida</taxon>
        <taxon>Ranunculales</taxon>
        <taxon>Circaeasteraceae</taxon>
        <taxon>Kingdonia</taxon>
    </lineage>
</organism>
<reference evidence="2 3" key="1">
    <citation type="journal article" date="2020" name="IScience">
        <title>Genome Sequencing of the Endangered Kingdonia uniflora (Circaeasteraceae, Ranunculales) Reveals Potential Mechanisms of Evolutionary Specialization.</title>
        <authorList>
            <person name="Sun Y."/>
            <person name="Deng T."/>
            <person name="Zhang A."/>
            <person name="Moore M.J."/>
            <person name="Landis J.B."/>
            <person name="Lin N."/>
            <person name="Zhang H."/>
            <person name="Zhang X."/>
            <person name="Huang J."/>
            <person name="Zhang X."/>
            <person name="Sun H."/>
            <person name="Wang H."/>
        </authorList>
    </citation>
    <scope>NUCLEOTIDE SEQUENCE [LARGE SCALE GENOMIC DNA]</scope>
    <source>
        <strain evidence="2">TB1705</strain>
        <tissue evidence="2">Leaf</tissue>
    </source>
</reference>
<protein>
    <submittedName>
        <fullName evidence="2">Uncharacterized protein</fullName>
    </submittedName>
</protein>
<dbReference type="PANTHER" id="PTHR37392">
    <property type="entry name" value="OS09G0556800 PROTEIN"/>
    <property type="match status" value="1"/>
</dbReference>